<comment type="caution">
    <text evidence="2">The sequence shown here is derived from an EMBL/GenBank/DDBJ whole genome shotgun (WGS) entry which is preliminary data.</text>
</comment>
<proteinExistence type="predicted"/>
<feature type="compositionally biased region" description="Basic and acidic residues" evidence="1">
    <location>
        <begin position="1"/>
        <end position="10"/>
    </location>
</feature>
<evidence type="ECO:0000313" key="3">
    <source>
        <dbReference type="Proteomes" id="UP000315295"/>
    </source>
</evidence>
<dbReference type="EMBL" id="VIEB01000274">
    <property type="protein sequence ID" value="TQD97336.1"/>
    <property type="molecule type" value="Genomic_DNA"/>
</dbReference>
<feature type="compositionally biased region" description="Basic and acidic residues" evidence="1">
    <location>
        <begin position="39"/>
        <end position="49"/>
    </location>
</feature>
<name>A0A540MF19_MALBA</name>
<gene>
    <name evidence="2" type="ORF">C1H46_017038</name>
</gene>
<dbReference type="AlphaFoldDB" id="A0A540MF19"/>
<dbReference type="Proteomes" id="UP000315295">
    <property type="component" value="Unassembled WGS sequence"/>
</dbReference>
<evidence type="ECO:0000256" key="1">
    <source>
        <dbReference type="SAM" id="MobiDB-lite"/>
    </source>
</evidence>
<sequence length="68" mass="7792">MQRLREKTEIEPGDAAATGEDQDRTWSYGRRSRSNLEMQRLREKIKIEPGDAAATGKDEDEGDGKRQR</sequence>
<evidence type="ECO:0000313" key="2">
    <source>
        <dbReference type="EMBL" id="TQD97336.1"/>
    </source>
</evidence>
<accession>A0A540MF19</accession>
<keyword evidence="3" id="KW-1185">Reference proteome</keyword>
<organism evidence="2 3">
    <name type="scientific">Malus baccata</name>
    <name type="common">Siberian crab apple</name>
    <name type="synonym">Pyrus baccata</name>
    <dbReference type="NCBI Taxonomy" id="106549"/>
    <lineage>
        <taxon>Eukaryota</taxon>
        <taxon>Viridiplantae</taxon>
        <taxon>Streptophyta</taxon>
        <taxon>Embryophyta</taxon>
        <taxon>Tracheophyta</taxon>
        <taxon>Spermatophyta</taxon>
        <taxon>Magnoliopsida</taxon>
        <taxon>eudicotyledons</taxon>
        <taxon>Gunneridae</taxon>
        <taxon>Pentapetalae</taxon>
        <taxon>rosids</taxon>
        <taxon>fabids</taxon>
        <taxon>Rosales</taxon>
        <taxon>Rosaceae</taxon>
        <taxon>Amygdaloideae</taxon>
        <taxon>Maleae</taxon>
        <taxon>Malus</taxon>
    </lineage>
</organism>
<feature type="region of interest" description="Disordered" evidence="1">
    <location>
        <begin position="1"/>
        <end position="68"/>
    </location>
</feature>
<reference evidence="2 3" key="1">
    <citation type="journal article" date="2019" name="G3 (Bethesda)">
        <title>Sequencing of a Wild Apple (Malus baccata) Genome Unravels the Differences Between Cultivated and Wild Apple Species Regarding Disease Resistance and Cold Tolerance.</title>
        <authorList>
            <person name="Chen X."/>
        </authorList>
    </citation>
    <scope>NUCLEOTIDE SEQUENCE [LARGE SCALE GENOMIC DNA]</scope>
    <source>
        <strain evidence="3">cv. Shandingzi</strain>
        <tissue evidence="2">Leaves</tissue>
    </source>
</reference>
<protein>
    <submittedName>
        <fullName evidence="2">Uncharacterized protein</fullName>
    </submittedName>
</protein>